<reference evidence="7" key="1">
    <citation type="journal article" date="2023" name="Mol. Phylogenet. Evol.">
        <title>Genome-scale phylogeny and comparative genomics of the fungal order Sordariales.</title>
        <authorList>
            <person name="Hensen N."/>
            <person name="Bonometti L."/>
            <person name="Westerberg I."/>
            <person name="Brannstrom I.O."/>
            <person name="Guillou S."/>
            <person name="Cros-Aarteil S."/>
            <person name="Calhoun S."/>
            <person name="Haridas S."/>
            <person name="Kuo A."/>
            <person name="Mondo S."/>
            <person name="Pangilinan J."/>
            <person name="Riley R."/>
            <person name="LaButti K."/>
            <person name="Andreopoulos B."/>
            <person name="Lipzen A."/>
            <person name="Chen C."/>
            <person name="Yan M."/>
            <person name="Daum C."/>
            <person name="Ng V."/>
            <person name="Clum A."/>
            <person name="Steindorff A."/>
            <person name="Ohm R.A."/>
            <person name="Martin F."/>
            <person name="Silar P."/>
            <person name="Natvig D.O."/>
            <person name="Lalanne C."/>
            <person name="Gautier V."/>
            <person name="Ament-Velasquez S.L."/>
            <person name="Kruys A."/>
            <person name="Hutchinson M.I."/>
            <person name="Powell A.J."/>
            <person name="Barry K."/>
            <person name="Miller A.N."/>
            <person name="Grigoriev I.V."/>
            <person name="Debuchy R."/>
            <person name="Gladieux P."/>
            <person name="Hiltunen Thoren M."/>
            <person name="Johannesson H."/>
        </authorList>
    </citation>
    <scope>NUCLEOTIDE SEQUENCE</scope>
    <source>
        <strain evidence="7">SMH4131-1</strain>
    </source>
</reference>
<evidence type="ECO:0000256" key="1">
    <source>
        <dbReference type="ARBA" id="ARBA00011073"/>
    </source>
</evidence>
<keyword evidence="2 5" id="KW-0645">Protease</keyword>
<dbReference type="PROSITE" id="PS51892">
    <property type="entry name" value="SUBTILASE"/>
    <property type="match status" value="1"/>
</dbReference>
<dbReference type="PANTHER" id="PTHR43806:SF58">
    <property type="entry name" value="ALKALINE PROTEASE 1-RELATED"/>
    <property type="match status" value="1"/>
</dbReference>
<dbReference type="Gene3D" id="3.40.50.200">
    <property type="entry name" value="Peptidase S8/S53 domain"/>
    <property type="match status" value="1"/>
</dbReference>
<feature type="domain" description="Peptidase S8/S53" evidence="6">
    <location>
        <begin position="268"/>
        <end position="482"/>
    </location>
</feature>
<evidence type="ECO:0000313" key="7">
    <source>
        <dbReference type="EMBL" id="KAK3320313.1"/>
    </source>
</evidence>
<dbReference type="GO" id="GO:0006508">
    <property type="term" value="P:proteolysis"/>
    <property type="evidence" value="ECO:0007669"/>
    <property type="project" value="UniProtKB-KW"/>
</dbReference>
<evidence type="ECO:0000256" key="4">
    <source>
        <dbReference type="ARBA" id="ARBA00022825"/>
    </source>
</evidence>
<dbReference type="Proteomes" id="UP001286456">
    <property type="component" value="Unassembled WGS sequence"/>
</dbReference>
<evidence type="ECO:0000313" key="8">
    <source>
        <dbReference type="Proteomes" id="UP001286456"/>
    </source>
</evidence>
<dbReference type="GO" id="GO:0004252">
    <property type="term" value="F:serine-type endopeptidase activity"/>
    <property type="evidence" value="ECO:0007669"/>
    <property type="project" value="UniProtKB-UniRule"/>
</dbReference>
<dbReference type="Pfam" id="PF00082">
    <property type="entry name" value="Peptidase_S8"/>
    <property type="match status" value="1"/>
</dbReference>
<dbReference type="CDD" id="cd07491">
    <property type="entry name" value="Peptidases_S8_7"/>
    <property type="match status" value="1"/>
</dbReference>
<dbReference type="PANTHER" id="PTHR43806">
    <property type="entry name" value="PEPTIDASE S8"/>
    <property type="match status" value="1"/>
</dbReference>
<dbReference type="AlphaFoldDB" id="A0AAE0M6G4"/>
<feature type="active site" description="Charge relay system" evidence="5">
    <location>
        <position position="275"/>
    </location>
</feature>
<accession>A0AAE0M6G4</accession>
<reference evidence="7" key="2">
    <citation type="submission" date="2023-06" db="EMBL/GenBank/DDBJ databases">
        <authorList>
            <consortium name="Lawrence Berkeley National Laboratory"/>
            <person name="Haridas S."/>
            <person name="Hensen N."/>
            <person name="Bonometti L."/>
            <person name="Westerberg I."/>
            <person name="Brannstrom I.O."/>
            <person name="Guillou S."/>
            <person name="Cros-Aarteil S."/>
            <person name="Calhoun S."/>
            <person name="Kuo A."/>
            <person name="Mondo S."/>
            <person name="Pangilinan J."/>
            <person name="Riley R."/>
            <person name="Labutti K."/>
            <person name="Andreopoulos B."/>
            <person name="Lipzen A."/>
            <person name="Chen C."/>
            <person name="Yanf M."/>
            <person name="Daum C."/>
            <person name="Ng V."/>
            <person name="Clum A."/>
            <person name="Steindorff A."/>
            <person name="Ohm R."/>
            <person name="Martin F."/>
            <person name="Silar P."/>
            <person name="Natvig D."/>
            <person name="Lalanne C."/>
            <person name="Gautier V."/>
            <person name="Ament-Velasquez S.L."/>
            <person name="Kruys A."/>
            <person name="Hutchinson M.I."/>
            <person name="Powell A.J."/>
            <person name="Barry K."/>
            <person name="Miller A.N."/>
            <person name="Grigoriev I.V."/>
            <person name="Debuchy R."/>
            <person name="Gladieux P."/>
            <person name="Thoren M.H."/>
            <person name="Johannesson H."/>
        </authorList>
    </citation>
    <scope>NUCLEOTIDE SEQUENCE</scope>
    <source>
        <strain evidence="7">SMH4131-1</strain>
    </source>
</reference>
<dbReference type="SUPFAM" id="SSF52743">
    <property type="entry name" value="Subtilisin-like"/>
    <property type="match status" value="1"/>
</dbReference>
<keyword evidence="4 5" id="KW-0720">Serine protease</keyword>
<dbReference type="InterPro" id="IPR015500">
    <property type="entry name" value="Peptidase_S8_subtilisin-rel"/>
</dbReference>
<gene>
    <name evidence="7" type="ORF">B0T19DRAFT_285607</name>
</gene>
<evidence type="ECO:0000256" key="3">
    <source>
        <dbReference type="ARBA" id="ARBA00022801"/>
    </source>
</evidence>
<evidence type="ECO:0000256" key="2">
    <source>
        <dbReference type="ARBA" id="ARBA00022670"/>
    </source>
</evidence>
<dbReference type="PRINTS" id="PR00723">
    <property type="entry name" value="SUBTILISIN"/>
</dbReference>
<evidence type="ECO:0000259" key="6">
    <source>
        <dbReference type="Pfam" id="PF00082"/>
    </source>
</evidence>
<evidence type="ECO:0000256" key="5">
    <source>
        <dbReference type="PROSITE-ProRule" id="PRU01240"/>
    </source>
</evidence>
<comment type="similarity">
    <text evidence="1 5">Belongs to the peptidase S8 family.</text>
</comment>
<keyword evidence="3 5" id="KW-0378">Hydrolase</keyword>
<dbReference type="InterPro" id="IPR050131">
    <property type="entry name" value="Peptidase_S8_subtilisin-like"/>
</dbReference>
<protein>
    <submittedName>
        <fullName evidence="7">Peptidase S8/S53 domain-containing protein</fullName>
    </submittedName>
</protein>
<dbReference type="EMBL" id="JAUEPO010000006">
    <property type="protein sequence ID" value="KAK3320313.1"/>
    <property type="molecule type" value="Genomic_DNA"/>
</dbReference>
<sequence>MKYIILDVELYFDLSGRTSMKETGLVSLLSRLKFEDILQYVAIPNIRIEPRPGGANSKRDLRKRDIASESEGRQDLVQVFESLRKKGVKTILKVVVDDSLPQPHSDEAIENALRGMDVEVWDWRRIDLSSEVIYNAAPKVREVHLHWSGNNAVIQGWSDEGGLKKLKELKRVYLYIHQGLETSSRTRENAEKFTTRMGQLCPRVKVEKIFQQRPKLASLNAGQNNDGKDEQTAAKHEWLECMRKFRTLLITAEHTYRQKRLPENIEEHIKIALIDDGVDVTDPNLPEGLELSGRTFCTRNGHGEHNLNHPYYASGAGHGTTMAKQIYSMCPSAQLYVLRLEDHPSDDGRTRQLDAKSAARAIRAAVQKGVHIISMSWTILPPEDAAVEQLLDQAVKAADQANILMFCSASDKGVKKSDTYPAKGTNRIFTIGAAKASGIKEQWVGKDIDFTFPGYKVPQGVTTVTGSSVATALAAGLAALVLYCVQVRLAISTAEHEREKARRQFRLLRRHENMHRAFGHSIGTTEGSEYKFLAVWDVFGKACEKADAAPAHEDERLIEFVAEVGSALCMKLP</sequence>
<proteinExistence type="inferred from homology"/>
<organism evidence="7 8">
    <name type="scientific">Cercophora scortea</name>
    <dbReference type="NCBI Taxonomy" id="314031"/>
    <lineage>
        <taxon>Eukaryota</taxon>
        <taxon>Fungi</taxon>
        <taxon>Dikarya</taxon>
        <taxon>Ascomycota</taxon>
        <taxon>Pezizomycotina</taxon>
        <taxon>Sordariomycetes</taxon>
        <taxon>Sordariomycetidae</taxon>
        <taxon>Sordariales</taxon>
        <taxon>Lasiosphaeriaceae</taxon>
        <taxon>Cercophora</taxon>
    </lineage>
</organism>
<name>A0AAE0M6G4_9PEZI</name>
<comment type="caution">
    <text evidence="7">The sequence shown here is derived from an EMBL/GenBank/DDBJ whole genome shotgun (WGS) entry which is preliminary data.</text>
</comment>
<feature type="active site" description="Charge relay system" evidence="5">
    <location>
        <position position="318"/>
    </location>
</feature>
<dbReference type="InterPro" id="IPR000209">
    <property type="entry name" value="Peptidase_S8/S53_dom"/>
</dbReference>
<dbReference type="InterPro" id="IPR036852">
    <property type="entry name" value="Peptidase_S8/S53_dom_sf"/>
</dbReference>
<feature type="active site" description="Charge relay system" evidence="5">
    <location>
        <position position="468"/>
    </location>
</feature>
<keyword evidence="8" id="KW-1185">Reference proteome</keyword>